<dbReference type="Gene3D" id="1.10.101.10">
    <property type="entry name" value="PGBD-like superfamily/PGBD"/>
    <property type="match status" value="1"/>
</dbReference>
<dbReference type="Pfam" id="PF01510">
    <property type="entry name" value="Amidase_2"/>
    <property type="match status" value="1"/>
</dbReference>
<dbReference type="Pfam" id="PF01471">
    <property type="entry name" value="PG_binding_1"/>
    <property type="match status" value="1"/>
</dbReference>
<name>A0A417YGA4_9BACI</name>
<comment type="similarity">
    <text evidence="2">Belongs to the N-acetylmuramoyl-L-alanine amidase 2 family.</text>
</comment>
<evidence type="ECO:0000256" key="7">
    <source>
        <dbReference type="ARBA" id="ARBA00023316"/>
    </source>
</evidence>
<feature type="compositionally biased region" description="Low complexity" evidence="10">
    <location>
        <begin position="301"/>
        <end position="318"/>
    </location>
</feature>
<evidence type="ECO:0000313" key="13">
    <source>
        <dbReference type="Proteomes" id="UP000285456"/>
    </source>
</evidence>
<feature type="region of interest" description="Disordered" evidence="10">
    <location>
        <begin position="185"/>
        <end position="213"/>
    </location>
</feature>
<evidence type="ECO:0000256" key="1">
    <source>
        <dbReference type="ARBA" id="ARBA00001561"/>
    </source>
</evidence>
<dbReference type="GO" id="GO:0009253">
    <property type="term" value="P:peptidoglycan catabolic process"/>
    <property type="evidence" value="ECO:0007669"/>
    <property type="project" value="InterPro"/>
</dbReference>
<dbReference type="GO" id="GO:0030435">
    <property type="term" value="P:sporulation resulting in formation of a cellular spore"/>
    <property type="evidence" value="ECO:0007669"/>
    <property type="project" value="UniProtKB-KW"/>
</dbReference>
<feature type="region of interest" description="Disordered" evidence="10">
    <location>
        <begin position="372"/>
        <end position="397"/>
    </location>
</feature>
<evidence type="ECO:0000256" key="8">
    <source>
        <dbReference type="ARBA" id="ARBA00030881"/>
    </source>
</evidence>
<keyword evidence="5" id="KW-0749">Sporulation</keyword>
<evidence type="ECO:0000256" key="5">
    <source>
        <dbReference type="ARBA" id="ARBA00022969"/>
    </source>
</evidence>
<accession>A0A417YGA4</accession>
<evidence type="ECO:0000256" key="6">
    <source>
        <dbReference type="ARBA" id="ARBA00023287"/>
    </source>
</evidence>
<dbReference type="Gene3D" id="3.40.80.10">
    <property type="entry name" value="Peptidoglycan recognition protein-like"/>
    <property type="match status" value="1"/>
</dbReference>
<dbReference type="RefSeq" id="WP_118889409.1">
    <property type="nucleotide sequence ID" value="NZ_PHUT01000007.1"/>
</dbReference>
<sequence>MTTMNGVPFRQMMVSTSKRSIKCPNPMVPKKITVHETDNMTTAENEVKYMIGNDSSTSYHTAIDETEVIQALPYNRNGWHSGDGKNGYGNRNTIGVEICRNYDRNRQTRNLIEPLKSQYNKAKENAVKVIAQLCVDHNIVANSSNIKRHYDWNRKNCPSKMIADKLWNAFLNDIIAEYNRLVGKKATSSSKPANNTSKDNSSSSNSSTKSKWTKIEGKWTGQSLFEGQYGPPVEDMQTMLANNTPPFYPEKGAKNNGVDNYFGGQTKDAVIRFQTYYGLKVDGIPGKEVYGKLKENKSDSSSESGSSSKSSSPSFKVNSKVTLSKSAKKYATGQTIPSSVKGKSYTIQQIKTDRVLLKEIVSWVYKKDVVGTSSSSSKSKTSTSNSSSNSSESGKHGKLKIVNVNSAAIVMDKPDRNNAKSIGTIKKGATLPLNGSVRGKNSDNGYWEVEYKGGLGYITGNFGQKS</sequence>
<dbReference type="SMART" id="SM00644">
    <property type="entry name" value="Ami_2"/>
    <property type="match status" value="1"/>
</dbReference>
<dbReference type="PANTHER" id="PTHR30417:SF11">
    <property type="entry name" value="N-ACETYLMURAMOYL-L-ALANINE AMIDASE XLYA"/>
    <property type="match status" value="1"/>
</dbReference>
<dbReference type="AlphaFoldDB" id="A0A417YGA4"/>
<organism evidence="12 13">
    <name type="scientific">Oceanobacillus profundus</name>
    <dbReference type="NCBI Taxonomy" id="372463"/>
    <lineage>
        <taxon>Bacteria</taxon>
        <taxon>Bacillati</taxon>
        <taxon>Bacillota</taxon>
        <taxon>Bacilli</taxon>
        <taxon>Bacillales</taxon>
        <taxon>Bacillaceae</taxon>
        <taxon>Oceanobacillus</taxon>
    </lineage>
</organism>
<dbReference type="InterPro" id="IPR036366">
    <property type="entry name" value="PGBDSf"/>
</dbReference>
<dbReference type="EC" id="3.5.1.28" evidence="3"/>
<evidence type="ECO:0000259" key="11">
    <source>
        <dbReference type="PROSITE" id="PS51781"/>
    </source>
</evidence>
<dbReference type="InterPro" id="IPR002477">
    <property type="entry name" value="Peptidoglycan-bd-like"/>
</dbReference>
<dbReference type="SUPFAM" id="SSF47090">
    <property type="entry name" value="PGBD-like"/>
    <property type="match status" value="1"/>
</dbReference>
<evidence type="ECO:0000256" key="4">
    <source>
        <dbReference type="ARBA" id="ARBA00022801"/>
    </source>
</evidence>
<dbReference type="InterPro" id="IPR036505">
    <property type="entry name" value="Amidase/PGRP_sf"/>
</dbReference>
<reference evidence="12 13" key="1">
    <citation type="journal article" date="2007" name="Int. J. Syst. Evol. Microbiol.">
        <title>Oceanobacillus profundus sp. nov., isolated from a deep-sea sediment core.</title>
        <authorList>
            <person name="Kim Y.G."/>
            <person name="Choi D.H."/>
            <person name="Hyun S."/>
            <person name="Cho B.C."/>
        </authorList>
    </citation>
    <scope>NUCLEOTIDE SEQUENCE [LARGE SCALE GENOMIC DNA]</scope>
    <source>
        <strain evidence="12 13">DSM 18246</strain>
    </source>
</reference>
<evidence type="ECO:0000256" key="2">
    <source>
        <dbReference type="ARBA" id="ARBA00007553"/>
    </source>
</evidence>
<dbReference type="InterPro" id="IPR002502">
    <property type="entry name" value="Amidase_domain"/>
</dbReference>
<dbReference type="OrthoDB" id="9794294at2"/>
<keyword evidence="7" id="KW-0961">Cell wall biogenesis/degradation</keyword>
<dbReference type="GO" id="GO:0008745">
    <property type="term" value="F:N-acetylmuramoyl-L-alanine amidase activity"/>
    <property type="evidence" value="ECO:0007669"/>
    <property type="project" value="UniProtKB-EC"/>
</dbReference>
<dbReference type="InterPro" id="IPR051206">
    <property type="entry name" value="NAMLAA_amidase_2"/>
</dbReference>
<dbReference type="PROSITE" id="PS51781">
    <property type="entry name" value="SH3B"/>
    <property type="match status" value="1"/>
</dbReference>
<dbReference type="CDD" id="cd06583">
    <property type="entry name" value="PGRP"/>
    <property type="match status" value="1"/>
</dbReference>
<comment type="caution">
    <text evidence="12">The sequence shown here is derived from an EMBL/GenBank/DDBJ whole genome shotgun (WGS) entry which is preliminary data.</text>
</comment>
<dbReference type="PANTHER" id="PTHR30417">
    <property type="entry name" value="N-ACETYLMURAMOYL-L-ALANINE AMIDASE AMID"/>
    <property type="match status" value="1"/>
</dbReference>
<feature type="domain" description="SH3b" evidence="11">
    <location>
        <begin position="397"/>
        <end position="466"/>
    </location>
</feature>
<keyword evidence="13" id="KW-1185">Reference proteome</keyword>
<evidence type="ECO:0000256" key="10">
    <source>
        <dbReference type="SAM" id="MobiDB-lite"/>
    </source>
</evidence>
<evidence type="ECO:0000313" key="12">
    <source>
        <dbReference type="EMBL" id="RHW31851.1"/>
    </source>
</evidence>
<dbReference type="InterPro" id="IPR036365">
    <property type="entry name" value="PGBD-like_sf"/>
</dbReference>
<feature type="region of interest" description="Disordered" evidence="10">
    <location>
        <begin position="294"/>
        <end position="318"/>
    </location>
</feature>
<keyword evidence="4" id="KW-0378">Hydrolase</keyword>
<proteinExistence type="inferred from homology"/>
<dbReference type="GO" id="GO:0009254">
    <property type="term" value="P:peptidoglycan turnover"/>
    <property type="evidence" value="ECO:0007669"/>
    <property type="project" value="TreeGrafter"/>
</dbReference>
<dbReference type="Proteomes" id="UP000285456">
    <property type="component" value="Unassembled WGS sequence"/>
</dbReference>
<comment type="catalytic activity">
    <reaction evidence="1">
        <text>Hydrolyzes the link between N-acetylmuramoyl residues and L-amino acid residues in certain cell-wall glycopeptides.</text>
        <dbReference type="EC" id="3.5.1.28"/>
    </reaction>
</comment>
<keyword evidence="6" id="KW-0178">Competence</keyword>
<evidence type="ECO:0000256" key="3">
    <source>
        <dbReference type="ARBA" id="ARBA00011901"/>
    </source>
</evidence>
<feature type="compositionally biased region" description="Low complexity" evidence="10">
    <location>
        <begin position="372"/>
        <end position="391"/>
    </location>
</feature>
<dbReference type="InterPro" id="IPR003646">
    <property type="entry name" value="SH3-like_bac-type"/>
</dbReference>
<dbReference type="EMBL" id="QWEH01000007">
    <property type="protein sequence ID" value="RHW31851.1"/>
    <property type="molecule type" value="Genomic_DNA"/>
</dbReference>
<dbReference type="GO" id="GO:0071555">
    <property type="term" value="P:cell wall organization"/>
    <property type="evidence" value="ECO:0007669"/>
    <property type="project" value="UniProtKB-KW"/>
</dbReference>
<gene>
    <name evidence="12" type="ORF">D1B32_11475</name>
</gene>
<evidence type="ECO:0000256" key="9">
    <source>
        <dbReference type="ARBA" id="ARBA00032390"/>
    </source>
</evidence>
<dbReference type="GO" id="GO:0030420">
    <property type="term" value="P:establishment of competence for transformation"/>
    <property type="evidence" value="ECO:0007669"/>
    <property type="project" value="UniProtKB-KW"/>
</dbReference>
<protein>
    <recommendedName>
        <fullName evidence="3">N-acetylmuramoyl-L-alanine amidase</fullName>
        <ecNumber evidence="3">3.5.1.28</ecNumber>
    </recommendedName>
    <alternativeName>
        <fullName evidence="9">Autolysin</fullName>
    </alternativeName>
    <alternativeName>
        <fullName evidence="8">Cell wall hydrolase</fullName>
    </alternativeName>
</protein>
<feature type="compositionally biased region" description="Low complexity" evidence="10">
    <location>
        <begin position="194"/>
        <end position="210"/>
    </location>
</feature>
<dbReference type="SUPFAM" id="SSF55846">
    <property type="entry name" value="N-acetylmuramoyl-L-alanine amidase-like"/>
    <property type="match status" value="1"/>
</dbReference>